<feature type="domain" description="Bacterial transcriptional activator" evidence="4">
    <location>
        <begin position="97"/>
        <end position="229"/>
    </location>
</feature>
<dbReference type="InterPro" id="IPR036388">
    <property type="entry name" value="WH-like_DNA-bd_sf"/>
</dbReference>
<dbReference type="AlphaFoldDB" id="A0A8J6J4A4"/>
<evidence type="ECO:0000256" key="1">
    <source>
        <dbReference type="ARBA" id="ARBA00022741"/>
    </source>
</evidence>
<dbReference type="Pfam" id="PF13191">
    <property type="entry name" value="AAA_16"/>
    <property type="match status" value="1"/>
</dbReference>
<reference evidence="5" key="1">
    <citation type="submission" date="2020-08" db="EMBL/GenBank/DDBJ databases">
        <title>Genome public.</title>
        <authorList>
            <person name="Liu C."/>
            <person name="Sun Q."/>
        </authorList>
    </citation>
    <scope>NUCLEOTIDE SEQUENCE</scope>
    <source>
        <strain evidence="5">BX5</strain>
    </source>
</reference>
<dbReference type="InterPro" id="IPR019734">
    <property type="entry name" value="TPR_rpt"/>
</dbReference>
<evidence type="ECO:0000259" key="4">
    <source>
        <dbReference type="SMART" id="SM01043"/>
    </source>
</evidence>
<dbReference type="InterPro" id="IPR027417">
    <property type="entry name" value="P-loop_NTPase"/>
</dbReference>
<protein>
    <submittedName>
        <fullName evidence="5">AAA family ATPase</fullName>
    </submittedName>
</protein>
<evidence type="ECO:0000256" key="3">
    <source>
        <dbReference type="PROSITE-ProRule" id="PRU00339"/>
    </source>
</evidence>
<keyword evidence="6" id="KW-1185">Reference proteome</keyword>
<evidence type="ECO:0000256" key="2">
    <source>
        <dbReference type="ARBA" id="ARBA00022840"/>
    </source>
</evidence>
<dbReference type="Pfam" id="PF03704">
    <property type="entry name" value="BTAD"/>
    <property type="match status" value="1"/>
</dbReference>
<gene>
    <name evidence="5" type="ORF">H8S55_08540</name>
</gene>
<dbReference type="PANTHER" id="PTHR16305">
    <property type="entry name" value="TESTICULAR SOLUBLE ADENYLYL CYCLASE"/>
    <property type="match status" value="1"/>
</dbReference>
<dbReference type="SMART" id="SM01043">
    <property type="entry name" value="BTAD"/>
    <property type="match status" value="1"/>
</dbReference>
<dbReference type="SMART" id="SM00028">
    <property type="entry name" value="TPR"/>
    <property type="match status" value="4"/>
</dbReference>
<dbReference type="InterPro" id="IPR011990">
    <property type="entry name" value="TPR-like_helical_dom_sf"/>
</dbReference>
<evidence type="ECO:0000313" key="6">
    <source>
        <dbReference type="Proteomes" id="UP000602260"/>
    </source>
</evidence>
<dbReference type="InterPro" id="IPR041664">
    <property type="entry name" value="AAA_16"/>
</dbReference>
<dbReference type="Gene3D" id="1.25.40.10">
    <property type="entry name" value="Tetratricopeptide repeat domain"/>
    <property type="match status" value="2"/>
</dbReference>
<dbReference type="SUPFAM" id="SSF48452">
    <property type="entry name" value="TPR-like"/>
    <property type="match status" value="2"/>
</dbReference>
<dbReference type="InterPro" id="IPR005158">
    <property type="entry name" value="BTAD"/>
</dbReference>
<dbReference type="PANTHER" id="PTHR16305:SF28">
    <property type="entry name" value="GUANYLATE CYCLASE DOMAIN-CONTAINING PROTEIN"/>
    <property type="match status" value="1"/>
</dbReference>
<dbReference type="GO" id="GO:0004016">
    <property type="term" value="F:adenylate cyclase activity"/>
    <property type="evidence" value="ECO:0007669"/>
    <property type="project" value="TreeGrafter"/>
</dbReference>
<accession>A0A8J6J4A4</accession>
<dbReference type="PROSITE" id="PS50005">
    <property type="entry name" value="TPR"/>
    <property type="match status" value="1"/>
</dbReference>
<dbReference type="Gene3D" id="3.40.50.300">
    <property type="entry name" value="P-loop containing nucleotide triphosphate hydrolases"/>
    <property type="match status" value="1"/>
</dbReference>
<dbReference type="Proteomes" id="UP000602260">
    <property type="component" value="Unassembled WGS sequence"/>
</dbReference>
<dbReference type="GO" id="GO:0005524">
    <property type="term" value="F:ATP binding"/>
    <property type="evidence" value="ECO:0007669"/>
    <property type="project" value="UniProtKB-KW"/>
</dbReference>
<dbReference type="EMBL" id="JACOPN010000005">
    <property type="protein sequence ID" value="MBC5717365.1"/>
    <property type="molecule type" value="Genomic_DNA"/>
</dbReference>
<feature type="repeat" description="TPR" evidence="3">
    <location>
        <begin position="833"/>
        <end position="866"/>
    </location>
</feature>
<keyword evidence="3" id="KW-0802">TPR repeat</keyword>
<organism evidence="5 6">
    <name type="scientific">Flintibacter faecis</name>
    <dbReference type="NCBI Taxonomy" id="2763047"/>
    <lineage>
        <taxon>Bacteria</taxon>
        <taxon>Bacillati</taxon>
        <taxon>Bacillota</taxon>
        <taxon>Clostridia</taxon>
        <taxon>Eubacteriales</taxon>
        <taxon>Flintibacter</taxon>
    </lineage>
</organism>
<keyword evidence="1" id="KW-0547">Nucleotide-binding</keyword>
<dbReference type="Gene3D" id="1.10.10.10">
    <property type="entry name" value="Winged helix-like DNA-binding domain superfamily/Winged helix DNA-binding domain"/>
    <property type="match status" value="1"/>
</dbReference>
<evidence type="ECO:0000313" key="5">
    <source>
        <dbReference type="EMBL" id="MBC5717365.1"/>
    </source>
</evidence>
<keyword evidence="2" id="KW-0067">ATP-binding</keyword>
<comment type="caution">
    <text evidence="5">The sequence shown here is derived from an EMBL/GenBank/DDBJ whole genome shotgun (WGS) entry which is preliminary data.</text>
</comment>
<dbReference type="RefSeq" id="WP_186878635.1">
    <property type="nucleotide sequence ID" value="NZ_JACOPN010000005.1"/>
</dbReference>
<dbReference type="SUPFAM" id="SSF52540">
    <property type="entry name" value="P-loop containing nucleoside triphosphate hydrolases"/>
    <property type="match status" value="1"/>
</dbReference>
<dbReference type="GO" id="GO:0005737">
    <property type="term" value="C:cytoplasm"/>
    <property type="evidence" value="ECO:0007669"/>
    <property type="project" value="TreeGrafter"/>
</dbReference>
<sequence>MSKIVCKLFGVPKITKDGQSVFLPYAKINALLYYILVSKVVSRDEVVGLLWPDEDEKIAKKNLRNAIYQAKKSLGEDIIISPKKSFLILNEDLDIESDVDQFSKSPRENIQLYTGDFLQGFFLKDAESYEYWIVKMRNYYKEKFAAECYQKIEEDIQNKHYDDVEDQIQRLTDLDEYDERNFRLLMRFYQDTGRNSKVIETYYDLSKLLRRELGIDPDKKTKEIYEHSLEQINFDGGKRTHDDVFFYGRYNELATLEKTFKDFREKKVGKSILITGEPGVGKSTIKRRLMEEATDNMMVLEVNCIQTEQDMPLRPWRAIAREISRQIQQEKLLPPTLWRDLMTRVFPDFNDHLPNSQFMSSKDPVPFVSIVHVMVEALTQLADHSQVVLVFEDLQWMDPDSLRLLTSVLMETDPLRVMLVATRGKERSRALDDALTTLSRYHRLVSVPLERFNIEACHHFIEEAVPGEHLTGDTLEHIYNATEGNPLFLGEYINRLKNHQNLDEMSPAMIEALKSRLLYLSAGELELVNLLSFFYDAVPLQTILALTDRDENQVLSLLEQLKDRNILEEHESEGAGAFSFTHGKLREYVYQSQPASRKKVLHQKIGQLLEQSLDEKKRDTKLYSKLIYHFSASGDFLKALKYQIDTLNYYLNFSHEMFPVLNNVAVEEGANLYMSRDQIGELFRNLESSFKKVRAGSRNTTELDLLELEFFYIRGRYLIRDGSYDDGVNDIIHVIDKSKQLGNRDYMLEGYKQMILYYLQINSAKDMAEYVGLALDLAVRCNYHKEIGIILRLKGLCHYMMGNYTQAEKLLTESINTLAVTETIAKRYATNIAAAYNYIGEIRLAHGTYREALELFQKAISLCVGKNALASLSYFYINAGKTAYYLEDLSMAREFFDKAYALYGQFDSFWRRSVLDSYMALTLLRQGEYGQAVKYLTTARENVGYIKDPNDLGVVFFAEAVFRQRCDLDPEGKTAVGDRLPDSVETYSRQALEQLNIYCNQYEVKLLTHSLLTK</sequence>
<proteinExistence type="predicted"/>
<name>A0A8J6J4A4_9FIRM</name>